<dbReference type="InterPro" id="IPR029060">
    <property type="entry name" value="PIN-like_dom_sf"/>
</dbReference>
<evidence type="ECO:0000259" key="1">
    <source>
        <dbReference type="Pfam" id="PF01850"/>
    </source>
</evidence>
<gene>
    <name evidence="2" type="ORF">GJJ30_10615</name>
</gene>
<dbReference type="EMBL" id="WJXZ01000006">
    <property type="protein sequence ID" value="MRS61739.1"/>
    <property type="molecule type" value="Genomic_DNA"/>
</dbReference>
<dbReference type="AlphaFoldDB" id="A0A7K0EIR3"/>
<dbReference type="OrthoDB" id="1494932at2"/>
<evidence type="ECO:0000313" key="3">
    <source>
        <dbReference type="Proteomes" id="UP000441754"/>
    </source>
</evidence>
<dbReference type="Proteomes" id="UP000441754">
    <property type="component" value="Unassembled WGS sequence"/>
</dbReference>
<sequence length="219" mass="24734">MASLTFEDCKKVFLDTTVILDLLHPHSKEERVKCVKALLEILCKVKKSKFYISAITIAEIVDVVKFERIDAIESGIIEEILESLQGKDIEVVSYSEPVALMQRSLFSHLSDKKSINDFLARNNALGNNWASCREWLSKDFMIAATAKYINADITFTGDKKTFIPVAKEIALPCIGTYFENFNLNRGGDKIYGFKTHIPMFVKPATKKPELKGGLFENLM</sequence>
<dbReference type="Pfam" id="PF01850">
    <property type="entry name" value="PIN"/>
    <property type="match status" value="1"/>
</dbReference>
<dbReference type="Gene3D" id="3.40.50.1010">
    <property type="entry name" value="5'-nuclease"/>
    <property type="match status" value="1"/>
</dbReference>
<comment type="caution">
    <text evidence="2">The sequence shown here is derived from an EMBL/GenBank/DDBJ whole genome shotgun (WGS) entry which is preliminary data.</text>
</comment>
<name>A0A7K0EIR3_9BACT</name>
<feature type="domain" description="PIN" evidence="1">
    <location>
        <begin position="12"/>
        <end position="162"/>
    </location>
</feature>
<protein>
    <submittedName>
        <fullName evidence="2">PIN domain-containing protein</fullName>
    </submittedName>
</protein>
<keyword evidence="3" id="KW-1185">Reference proteome</keyword>
<dbReference type="SUPFAM" id="SSF88723">
    <property type="entry name" value="PIN domain-like"/>
    <property type="match status" value="1"/>
</dbReference>
<evidence type="ECO:0000313" key="2">
    <source>
        <dbReference type="EMBL" id="MRS61739.1"/>
    </source>
</evidence>
<dbReference type="InterPro" id="IPR002716">
    <property type="entry name" value="PIN_dom"/>
</dbReference>
<accession>A0A7K0EIR3</accession>
<reference evidence="2 3" key="1">
    <citation type="journal article" date="2018" name="Antonie Van Leeuwenhoek">
        <title>Larkinella terrae sp. nov., isolated from soil on Jeju Island, South Korea.</title>
        <authorList>
            <person name="Ten L.N."/>
            <person name="Jeon J."/>
            <person name="Park S.J."/>
            <person name="Park S."/>
            <person name="Lee S.Y."/>
            <person name="Kim M.K."/>
            <person name="Jung H.Y."/>
        </authorList>
    </citation>
    <scope>NUCLEOTIDE SEQUENCE [LARGE SCALE GENOMIC DNA]</scope>
    <source>
        <strain evidence="2 3">KCTC 52001</strain>
    </source>
</reference>
<dbReference type="RefSeq" id="WP_154175131.1">
    <property type="nucleotide sequence ID" value="NZ_WJXZ01000006.1"/>
</dbReference>
<proteinExistence type="predicted"/>
<organism evidence="2 3">
    <name type="scientific">Larkinella terrae</name>
    <dbReference type="NCBI Taxonomy" id="2025311"/>
    <lineage>
        <taxon>Bacteria</taxon>
        <taxon>Pseudomonadati</taxon>
        <taxon>Bacteroidota</taxon>
        <taxon>Cytophagia</taxon>
        <taxon>Cytophagales</taxon>
        <taxon>Spirosomataceae</taxon>
        <taxon>Larkinella</taxon>
    </lineage>
</organism>